<feature type="transmembrane region" description="Helical" evidence="1">
    <location>
        <begin position="575"/>
        <end position="593"/>
    </location>
</feature>
<feature type="domain" description="Nose resistant-to-fluoxetine protein N-terminal" evidence="3">
    <location>
        <begin position="130"/>
        <end position="259"/>
    </location>
</feature>
<keyword evidence="2" id="KW-0732">Signal</keyword>
<dbReference type="Pfam" id="PF01757">
    <property type="entry name" value="Acyl_transf_3"/>
    <property type="match status" value="1"/>
</dbReference>
<dbReference type="PANTHER" id="PTHR11161">
    <property type="entry name" value="O-ACYLTRANSFERASE"/>
    <property type="match status" value="1"/>
</dbReference>
<evidence type="ECO:0000256" key="1">
    <source>
        <dbReference type="SAM" id="Phobius"/>
    </source>
</evidence>
<evidence type="ECO:0000259" key="3">
    <source>
        <dbReference type="SMART" id="SM00703"/>
    </source>
</evidence>
<dbReference type="WBParaSite" id="PSAMB.scaffold818size40898.g9089.t1">
    <property type="protein sequence ID" value="PSAMB.scaffold818size40898.g9089.t1"/>
    <property type="gene ID" value="PSAMB.scaffold818size40898.g9089"/>
</dbReference>
<dbReference type="InterPro" id="IPR052728">
    <property type="entry name" value="O2_lipid_transport_reg"/>
</dbReference>
<keyword evidence="1" id="KW-0472">Membrane</keyword>
<accession>A0A914XGG6</accession>
<feature type="transmembrane region" description="Helical" evidence="1">
    <location>
        <begin position="677"/>
        <end position="697"/>
    </location>
</feature>
<evidence type="ECO:0000313" key="4">
    <source>
        <dbReference type="Proteomes" id="UP000887566"/>
    </source>
</evidence>
<reference evidence="5" key="1">
    <citation type="submission" date="2022-11" db="UniProtKB">
        <authorList>
            <consortium name="WormBaseParasite"/>
        </authorList>
    </citation>
    <scope>IDENTIFICATION</scope>
</reference>
<keyword evidence="1" id="KW-1133">Transmembrane helix</keyword>
<dbReference type="SMART" id="SM00703">
    <property type="entry name" value="NRF"/>
    <property type="match status" value="1"/>
</dbReference>
<feature type="chain" id="PRO_5036907285" evidence="2">
    <location>
        <begin position="19"/>
        <end position="777"/>
    </location>
</feature>
<feature type="transmembrane region" description="Helical" evidence="1">
    <location>
        <begin position="431"/>
        <end position="452"/>
    </location>
</feature>
<organism evidence="4 5">
    <name type="scientific">Plectus sambesii</name>
    <dbReference type="NCBI Taxonomy" id="2011161"/>
    <lineage>
        <taxon>Eukaryota</taxon>
        <taxon>Metazoa</taxon>
        <taxon>Ecdysozoa</taxon>
        <taxon>Nematoda</taxon>
        <taxon>Chromadorea</taxon>
        <taxon>Plectida</taxon>
        <taxon>Plectina</taxon>
        <taxon>Plectoidea</taxon>
        <taxon>Plectidae</taxon>
        <taxon>Plectus</taxon>
    </lineage>
</organism>
<proteinExistence type="predicted"/>
<feature type="transmembrane region" description="Helical" evidence="1">
    <location>
        <begin position="648"/>
        <end position="665"/>
    </location>
</feature>
<dbReference type="Proteomes" id="UP000887566">
    <property type="component" value="Unplaced"/>
</dbReference>
<keyword evidence="4" id="KW-1185">Reference proteome</keyword>
<dbReference type="PANTHER" id="PTHR11161:SF0">
    <property type="entry name" value="O-ACYLTRANSFERASE LIKE PROTEIN"/>
    <property type="match status" value="1"/>
</dbReference>
<feature type="transmembrane region" description="Helical" evidence="1">
    <location>
        <begin position="386"/>
        <end position="406"/>
    </location>
</feature>
<feature type="transmembrane region" description="Helical" evidence="1">
    <location>
        <begin position="266"/>
        <end position="292"/>
    </location>
</feature>
<evidence type="ECO:0000313" key="5">
    <source>
        <dbReference type="WBParaSite" id="PSAMB.scaffold818size40898.g9089.t1"/>
    </source>
</evidence>
<feature type="transmembrane region" description="Helical" evidence="1">
    <location>
        <begin position="605"/>
        <end position="628"/>
    </location>
</feature>
<name>A0A914XGG6_9BILA</name>
<dbReference type="InterPro" id="IPR006621">
    <property type="entry name" value="Nose-resist-to-fluoxetine_N"/>
</dbReference>
<feature type="transmembrane region" description="Helical" evidence="1">
    <location>
        <begin position="500"/>
        <end position="516"/>
    </location>
</feature>
<dbReference type="AlphaFoldDB" id="A0A914XGG6"/>
<dbReference type="GO" id="GO:0016747">
    <property type="term" value="F:acyltransferase activity, transferring groups other than amino-acyl groups"/>
    <property type="evidence" value="ECO:0007669"/>
    <property type="project" value="InterPro"/>
</dbReference>
<feature type="transmembrane region" description="Helical" evidence="1">
    <location>
        <begin position="717"/>
        <end position="738"/>
    </location>
</feature>
<protein>
    <submittedName>
        <fullName evidence="5">Nose resistant-to-fluoxetine protein N-terminal domain-containing protein</fullName>
    </submittedName>
</protein>
<keyword evidence="1" id="KW-0812">Transmembrane</keyword>
<feature type="transmembrane region" description="Helical" evidence="1">
    <location>
        <begin position="521"/>
        <end position="538"/>
    </location>
</feature>
<sequence>MRALSLTVILVAISAVAGLRYDQLVAEARRQKAPIQKYHDFVKELLHGFRPNQLLKFVAEADGSRIEEFRAIVAEIQTSVENSASGIQNTICWDEIQYWLASVERWIIAEFKLFVTCSSFPNTTEGNQSKQDCINTYTPIKNDNAFAISQLDAIGKPPTGIMHYNLIWLGAYDECLEIMQPRPSNQTYTARYCSAYVPLGSLTGRSIGFQDGSCPTDSIGAVGQALQWHWCMPAQCSTEDVSNLFRSLSGEFCGASCLERHLAISWRAALVIFVLVVLLVFTLVSTAVDYCIQQPALRKAKSQGKKMPPRSKAFRALMCFSMYTNASEILDTKQKPGSINCIHGIRFISMTWVIMGHVFDSAGGTDNVSELFNFTHYFLHQAIANAYFSVDSFFFISGLLLGFLWFKETKTQSAKQVLSAPKWVMFYFHRYVRLTPVYALVLAAFTTLLPYMTVGPLWQQGTPIITDCEKNFWTNMLYINNLVNTDHMCYSVSWYMANDMQFHLVAPIILITLWYSRLGGILFSCILILISICLNFYSTTHFYLYAENIFGAPKDPRAGADGELNYFQYNYYAPWIRFPPYLIGIIIGMLMQIRYGTKRARIPYLVNAVGWMLATAVAMAAVFGLYHYSQGEMMDVGYRAAYSAFSRPGWALALGWLVFSCHYGYGGPINRFLSWKIWMPLSKLSYCAYLLHVFLYYVMSGTTSTNLHWDGPGSWILLRMVPLVVFSFVASFFISPWLELPFMKLEMVLLKTAPRQRNLVSPVENGANGVKPADAQL</sequence>
<feature type="signal peptide" evidence="2">
    <location>
        <begin position="1"/>
        <end position="18"/>
    </location>
</feature>
<evidence type="ECO:0000256" key="2">
    <source>
        <dbReference type="SAM" id="SignalP"/>
    </source>
</evidence>
<dbReference type="InterPro" id="IPR002656">
    <property type="entry name" value="Acyl_transf_3_dom"/>
</dbReference>
<dbReference type="Pfam" id="PF20146">
    <property type="entry name" value="NRF"/>
    <property type="match status" value="1"/>
</dbReference>